<dbReference type="EMBL" id="HBUE01335735">
    <property type="protein sequence ID" value="CAG6595790.1"/>
    <property type="molecule type" value="Transcribed_RNA"/>
</dbReference>
<dbReference type="EMBL" id="HBUE01132950">
    <property type="protein sequence ID" value="CAG6497388.1"/>
    <property type="molecule type" value="Transcribed_RNA"/>
</dbReference>
<accession>A0A8D8KN23</accession>
<evidence type="ECO:0000313" key="2">
    <source>
        <dbReference type="EMBL" id="CAG6595790.1"/>
    </source>
</evidence>
<evidence type="ECO:0000256" key="1">
    <source>
        <dbReference type="SAM" id="MobiDB-lite"/>
    </source>
</evidence>
<feature type="compositionally biased region" description="Low complexity" evidence="1">
    <location>
        <begin position="50"/>
        <end position="68"/>
    </location>
</feature>
<proteinExistence type="predicted"/>
<dbReference type="AlphaFoldDB" id="A0A8D8KN23"/>
<feature type="region of interest" description="Disordered" evidence="1">
    <location>
        <begin position="1"/>
        <end position="71"/>
    </location>
</feature>
<dbReference type="EMBL" id="HBUE01228968">
    <property type="protein sequence ID" value="CAG6543664.1"/>
    <property type="molecule type" value="Transcribed_RNA"/>
</dbReference>
<feature type="compositionally biased region" description="Low complexity" evidence="1">
    <location>
        <begin position="1"/>
        <end position="40"/>
    </location>
</feature>
<organism evidence="2">
    <name type="scientific">Culex pipiens</name>
    <name type="common">House mosquito</name>
    <dbReference type="NCBI Taxonomy" id="7175"/>
    <lineage>
        <taxon>Eukaryota</taxon>
        <taxon>Metazoa</taxon>
        <taxon>Ecdysozoa</taxon>
        <taxon>Arthropoda</taxon>
        <taxon>Hexapoda</taxon>
        <taxon>Insecta</taxon>
        <taxon>Pterygota</taxon>
        <taxon>Neoptera</taxon>
        <taxon>Endopterygota</taxon>
        <taxon>Diptera</taxon>
        <taxon>Nematocera</taxon>
        <taxon>Culicoidea</taxon>
        <taxon>Culicidae</taxon>
        <taxon>Culicinae</taxon>
        <taxon>Culicini</taxon>
        <taxon>Culex</taxon>
        <taxon>Culex</taxon>
    </lineage>
</organism>
<name>A0A8D8KN23_CULPI</name>
<protein>
    <submittedName>
        <fullName evidence="2">(northern house mosquito) hypothetical protein</fullName>
    </submittedName>
</protein>
<reference evidence="2" key="1">
    <citation type="submission" date="2021-05" db="EMBL/GenBank/DDBJ databases">
        <authorList>
            <person name="Alioto T."/>
            <person name="Alioto T."/>
            <person name="Gomez Garrido J."/>
        </authorList>
    </citation>
    <scope>NUCLEOTIDE SEQUENCE</scope>
</reference>
<sequence>MTSCTQTPTQPAQNPTRNQSPTPTSTANSPARTATSATTPGNRSPSTCGAVTSVTSPSAVTSAPSPSSGWTFSNVIARTTSKPWTIAKTAPTPNDPASA</sequence>